<evidence type="ECO:0000256" key="1">
    <source>
        <dbReference type="SAM" id="MobiDB-lite"/>
    </source>
</evidence>
<feature type="region of interest" description="Disordered" evidence="1">
    <location>
        <begin position="45"/>
        <end position="81"/>
    </location>
</feature>
<sequence>MAEYPEVGMRLHAMYKGDGNYSPATVASLALDAWVSVNLLKSKALPKKPEKPPKAAVKKKLAPKAKANSAKPKPMDCSRAKKGMRVQDGKYWAAPIKVTFMGYDKQYDEWLGADRLHSKAIVPCKEKDAKDLGATKTAANSIKAAPDKTIKDLGASLLATAASAVPEPGVAPAVEVPGVTMQEELGQREDTSEPKGVEAEEYLPTLLTPVIREFVADGNQSFLELPRMGEGARRSGSFTAGYGVAATAAPSMDLAMRMAAYWWRAATMATPPTTATTMWDVWVLEEVVGPSCGQPPQLDSFR</sequence>
<accession>A0A812TJ35</accession>
<organism evidence="2 3">
    <name type="scientific">Symbiodinium natans</name>
    <dbReference type="NCBI Taxonomy" id="878477"/>
    <lineage>
        <taxon>Eukaryota</taxon>
        <taxon>Sar</taxon>
        <taxon>Alveolata</taxon>
        <taxon>Dinophyceae</taxon>
        <taxon>Suessiales</taxon>
        <taxon>Symbiodiniaceae</taxon>
        <taxon>Symbiodinium</taxon>
    </lineage>
</organism>
<name>A0A812TJ35_9DINO</name>
<protein>
    <submittedName>
        <fullName evidence="2">SPAC4G8.04 protein</fullName>
    </submittedName>
</protein>
<keyword evidence="3" id="KW-1185">Reference proteome</keyword>
<evidence type="ECO:0000313" key="3">
    <source>
        <dbReference type="Proteomes" id="UP000604046"/>
    </source>
</evidence>
<dbReference type="Proteomes" id="UP000604046">
    <property type="component" value="Unassembled WGS sequence"/>
</dbReference>
<reference evidence="2" key="1">
    <citation type="submission" date="2021-02" db="EMBL/GenBank/DDBJ databases">
        <authorList>
            <person name="Dougan E. K."/>
            <person name="Rhodes N."/>
            <person name="Thang M."/>
            <person name="Chan C."/>
        </authorList>
    </citation>
    <scope>NUCLEOTIDE SEQUENCE</scope>
</reference>
<proteinExistence type="predicted"/>
<dbReference type="AlphaFoldDB" id="A0A812TJ35"/>
<comment type="caution">
    <text evidence="2">The sequence shown here is derived from an EMBL/GenBank/DDBJ whole genome shotgun (WGS) entry which is preliminary data.</text>
</comment>
<dbReference type="EMBL" id="CAJNDS010002587">
    <property type="protein sequence ID" value="CAE7535491.1"/>
    <property type="molecule type" value="Genomic_DNA"/>
</dbReference>
<gene>
    <name evidence="2" type="primary">SPAC4G8.04</name>
    <name evidence="2" type="ORF">SNAT2548_LOCUS30010</name>
</gene>
<evidence type="ECO:0000313" key="2">
    <source>
        <dbReference type="EMBL" id="CAE7535491.1"/>
    </source>
</evidence>